<proteinExistence type="predicted"/>
<keyword evidence="1" id="KW-1133">Transmembrane helix</keyword>
<evidence type="ECO:0000313" key="3">
    <source>
        <dbReference type="Proteomes" id="UP000034595"/>
    </source>
</evidence>
<evidence type="ECO:0000256" key="1">
    <source>
        <dbReference type="SAM" id="Phobius"/>
    </source>
</evidence>
<comment type="caution">
    <text evidence="2">The sequence shown here is derived from an EMBL/GenBank/DDBJ whole genome shotgun (WGS) entry which is preliminary data.</text>
</comment>
<dbReference type="Proteomes" id="UP000034595">
    <property type="component" value="Unassembled WGS sequence"/>
</dbReference>
<name>A0A0G1KCS8_9BACT</name>
<protein>
    <submittedName>
        <fullName evidence="2">Uncharacterized protein</fullName>
    </submittedName>
</protein>
<keyword evidence="1" id="KW-0472">Membrane</keyword>
<gene>
    <name evidence="2" type="ORF">UW78_C0008G0021</name>
</gene>
<dbReference type="AlphaFoldDB" id="A0A0G1KCS8"/>
<reference evidence="2 3" key="1">
    <citation type="journal article" date="2015" name="Nature">
        <title>rRNA introns, odd ribosomes, and small enigmatic genomes across a large radiation of phyla.</title>
        <authorList>
            <person name="Brown C.T."/>
            <person name="Hug L.A."/>
            <person name="Thomas B.C."/>
            <person name="Sharon I."/>
            <person name="Castelle C.J."/>
            <person name="Singh A."/>
            <person name="Wilkins M.J."/>
            <person name="Williams K.H."/>
            <person name="Banfield J.F."/>
        </authorList>
    </citation>
    <scope>NUCLEOTIDE SEQUENCE [LARGE SCALE GENOMIC DNA]</scope>
</reference>
<feature type="transmembrane region" description="Helical" evidence="1">
    <location>
        <begin position="7"/>
        <end position="26"/>
    </location>
</feature>
<organism evidence="2 3">
    <name type="scientific">Candidatus Azambacteria bacterium GW2011_GWA1_44_9</name>
    <dbReference type="NCBI Taxonomy" id="1618610"/>
    <lineage>
        <taxon>Bacteria</taxon>
        <taxon>Candidatus Azamiibacteriota</taxon>
    </lineage>
</organism>
<sequence>MLQNYKKILVLIFSVVVGGGIIFFTWQRVSVNPNKNLADSEKTNSFTQGDWRDALKVIPGDSLYPLLLGARSNINGSSTLATTTTDRLGRELLVSYALAQKTIGNKTMSESDTKTLSGILADKAMVDTTVKQYTKKDLKIVPSSSSALATYQKELSKLLADFSAKNTLNEVKVVAEAVEKNDNSKLVSLTKTASSLQKLLDSLLAVKTPETVTSFHLFLLQNYTLIYSGVVDMQQIVNDPVTGMRGIAKYRQGMNALNMFVDNIKAAQ</sequence>
<accession>A0A0G1KCS8</accession>
<keyword evidence="1" id="KW-0812">Transmembrane</keyword>
<dbReference type="EMBL" id="LCJQ01000008">
    <property type="protein sequence ID" value="KKT81546.1"/>
    <property type="molecule type" value="Genomic_DNA"/>
</dbReference>
<evidence type="ECO:0000313" key="2">
    <source>
        <dbReference type="EMBL" id="KKT81546.1"/>
    </source>
</evidence>